<comment type="caution">
    <text evidence="3">The sequence shown here is derived from an EMBL/GenBank/DDBJ whole genome shotgun (WGS) entry which is preliminary data.</text>
</comment>
<accession>A0ABP7BGZ2</accession>
<organism evidence="3 4">
    <name type="scientific">Nonomuraea antimicrobica</name>
    <dbReference type="NCBI Taxonomy" id="561173"/>
    <lineage>
        <taxon>Bacteria</taxon>
        <taxon>Bacillati</taxon>
        <taxon>Actinomycetota</taxon>
        <taxon>Actinomycetes</taxon>
        <taxon>Streptosporangiales</taxon>
        <taxon>Streptosporangiaceae</taxon>
        <taxon>Nonomuraea</taxon>
    </lineage>
</organism>
<evidence type="ECO:0000259" key="2">
    <source>
        <dbReference type="Pfam" id="PF08327"/>
    </source>
</evidence>
<sequence length="225" mass="24235">MANFESSIVEAQLDAVERSLTATPDEDVVVSAVTLSQSYPVDPKSLWAACTTQERLAQWLGPVSGDLRVEGRYQLEDTAAGVVRRCHAPKSFVVSWDYGDDTSLVEVRLRAEEAEDAEAEGGTRLTVIHSADIASQRWAQYGAGESGIGWDIWLLCLAHHLATGDAVATAVNAWTESVGGRRFIAESSRRWADKSVATGTPEADARAAQARITAFYANLDPAGQP</sequence>
<comment type="similarity">
    <text evidence="1">Belongs to the AHA1 family.</text>
</comment>
<dbReference type="Gene3D" id="3.30.530.20">
    <property type="match status" value="1"/>
</dbReference>
<dbReference type="Pfam" id="PF08327">
    <property type="entry name" value="AHSA1"/>
    <property type="match status" value="1"/>
</dbReference>
<name>A0ABP7BGZ2_9ACTN</name>
<dbReference type="Proteomes" id="UP001500902">
    <property type="component" value="Unassembled WGS sequence"/>
</dbReference>
<dbReference type="RefSeq" id="WP_344876296.1">
    <property type="nucleotide sequence ID" value="NZ_BAAAZP010000044.1"/>
</dbReference>
<reference evidence="4" key="1">
    <citation type="journal article" date="2019" name="Int. J. Syst. Evol. Microbiol.">
        <title>The Global Catalogue of Microorganisms (GCM) 10K type strain sequencing project: providing services to taxonomists for standard genome sequencing and annotation.</title>
        <authorList>
            <consortium name="The Broad Institute Genomics Platform"/>
            <consortium name="The Broad Institute Genome Sequencing Center for Infectious Disease"/>
            <person name="Wu L."/>
            <person name="Ma J."/>
        </authorList>
    </citation>
    <scope>NUCLEOTIDE SEQUENCE [LARGE SCALE GENOMIC DNA]</scope>
    <source>
        <strain evidence="4">JCM 16904</strain>
    </source>
</reference>
<protein>
    <submittedName>
        <fullName evidence="3">SRPBCC family protein</fullName>
    </submittedName>
</protein>
<keyword evidence="4" id="KW-1185">Reference proteome</keyword>
<dbReference type="InterPro" id="IPR013538">
    <property type="entry name" value="ASHA1/2-like_C"/>
</dbReference>
<dbReference type="EMBL" id="BAAAZP010000044">
    <property type="protein sequence ID" value="GAA3660575.1"/>
    <property type="molecule type" value="Genomic_DNA"/>
</dbReference>
<dbReference type="InterPro" id="IPR023393">
    <property type="entry name" value="START-like_dom_sf"/>
</dbReference>
<feature type="domain" description="Activator of Hsp90 ATPase homologue 1/2-like C-terminal" evidence="2">
    <location>
        <begin position="42"/>
        <end position="150"/>
    </location>
</feature>
<evidence type="ECO:0000313" key="3">
    <source>
        <dbReference type="EMBL" id="GAA3660575.1"/>
    </source>
</evidence>
<evidence type="ECO:0000313" key="4">
    <source>
        <dbReference type="Proteomes" id="UP001500902"/>
    </source>
</evidence>
<dbReference type="SUPFAM" id="SSF55961">
    <property type="entry name" value="Bet v1-like"/>
    <property type="match status" value="1"/>
</dbReference>
<evidence type="ECO:0000256" key="1">
    <source>
        <dbReference type="ARBA" id="ARBA00006817"/>
    </source>
</evidence>
<gene>
    <name evidence="3" type="ORF">GCM10022224_024980</name>
</gene>
<proteinExistence type="inferred from homology"/>